<feature type="binding site" evidence="3">
    <location>
        <position position="176"/>
    </location>
    <ligand>
        <name>Co(2+)</name>
        <dbReference type="ChEBI" id="CHEBI:48828"/>
    </ligand>
</feature>
<dbReference type="CDD" id="cd03412">
    <property type="entry name" value="CbiK_N"/>
    <property type="match status" value="1"/>
</dbReference>
<feature type="binding site" evidence="2">
    <location>
        <position position="10"/>
    </location>
    <ligand>
        <name>Co(2+)</name>
        <dbReference type="ChEBI" id="CHEBI:48828"/>
    </ligand>
</feature>
<feature type="binding site" evidence="3">
    <location>
        <position position="145"/>
    </location>
    <ligand>
        <name>Co(2+)</name>
        <dbReference type="ChEBI" id="CHEBI:48828"/>
    </ligand>
</feature>
<dbReference type="PIRSF" id="PIRSF033579">
    <property type="entry name" value="Anaer_Co_chel"/>
    <property type="match status" value="1"/>
</dbReference>
<evidence type="ECO:0000313" key="5">
    <source>
        <dbReference type="Proteomes" id="UP000245423"/>
    </source>
</evidence>
<dbReference type="EMBL" id="LT669839">
    <property type="protein sequence ID" value="SHD77594.1"/>
    <property type="molecule type" value="Genomic_DNA"/>
</dbReference>
<dbReference type="Pfam" id="PF06180">
    <property type="entry name" value="CbiK"/>
    <property type="match status" value="1"/>
</dbReference>
<evidence type="ECO:0000313" key="4">
    <source>
        <dbReference type="EMBL" id="SHD77594.1"/>
    </source>
</evidence>
<dbReference type="SUPFAM" id="SSF53800">
    <property type="entry name" value="Chelatase"/>
    <property type="match status" value="1"/>
</dbReference>
<dbReference type="GO" id="GO:0019251">
    <property type="term" value="P:anaerobic cobalamin biosynthetic process"/>
    <property type="evidence" value="ECO:0007669"/>
    <property type="project" value="InterPro"/>
</dbReference>
<feature type="binding site" evidence="2">
    <location>
        <position position="208"/>
    </location>
    <ligand>
        <name>Co(2+)</name>
        <dbReference type="ChEBI" id="CHEBI:48828"/>
    </ligand>
</feature>
<keyword evidence="3" id="KW-0479">Metal-binding</keyword>
<protein>
    <submittedName>
        <fullName evidence="4">Anaerobic cobalt chelatase cbiK</fullName>
    </submittedName>
</protein>
<gene>
    <name evidence="4" type="primary">cbiK</name>
    <name evidence="4" type="ORF">CUESP1_2240</name>
</gene>
<dbReference type="OrthoDB" id="9770331at2"/>
<dbReference type="AlphaFoldDB" id="M1ZA75"/>
<feature type="binding site" evidence="2">
    <location>
        <begin position="85"/>
        <end position="92"/>
    </location>
    <ligand>
        <name>substrate</name>
    </ligand>
</feature>
<reference evidence="4 5" key="1">
    <citation type="submission" date="2016-11" db="EMBL/GenBank/DDBJ databases">
        <authorList>
            <person name="Manzoor S."/>
        </authorList>
    </citation>
    <scope>NUCLEOTIDE SEQUENCE [LARGE SCALE GENOMIC DNA]</scope>
    <source>
        <strain evidence="4">Clostridium ultunense strain Esp</strain>
    </source>
</reference>
<name>M1ZA75_9FIRM</name>
<dbReference type="RefSeq" id="WP_005584668.1">
    <property type="nucleotide sequence ID" value="NZ_LT669839.1"/>
</dbReference>
<evidence type="ECO:0000256" key="3">
    <source>
        <dbReference type="PIRSR" id="PIRSR033579-3"/>
    </source>
</evidence>
<feature type="active site" description="Proton acceptor" evidence="1">
    <location>
        <position position="145"/>
    </location>
</feature>
<evidence type="ECO:0000256" key="2">
    <source>
        <dbReference type="PIRSR" id="PIRSR033579-2"/>
    </source>
</evidence>
<dbReference type="GO" id="GO:0046872">
    <property type="term" value="F:metal ion binding"/>
    <property type="evidence" value="ECO:0007669"/>
    <property type="project" value="UniProtKB-KW"/>
</dbReference>
<accession>M1ZA75</accession>
<keyword evidence="3" id="KW-0170">Cobalt</keyword>
<dbReference type="HOGENOM" id="CLU_036584_1_1_9"/>
<dbReference type="Gene3D" id="3.40.50.1400">
    <property type="match status" value="2"/>
</dbReference>
<dbReference type="Proteomes" id="UP000245423">
    <property type="component" value="Chromosome 1"/>
</dbReference>
<feature type="binding site" evidence="2">
    <location>
        <begin position="203"/>
        <end position="204"/>
    </location>
    <ligand>
        <name>substrate</name>
    </ligand>
</feature>
<proteinExistence type="predicted"/>
<organism evidence="4 5">
    <name type="scientific">[Clostridium] ultunense Esp</name>
    <dbReference type="NCBI Taxonomy" id="1288971"/>
    <lineage>
        <taxon>Bacteria</taxon>
        <taxon>Bacillati</taxon>
        <taxon>Bacillota</taxon>
        <taxon>Tissierellia</taxon>
        <taxon>Tissierellales</taxon>
        <taxon>Tepidimicrobiaceae</taxon>
        <taxon>Schnuerera</taxon>
    </lineage>
</organism>
<dbReference type="InterPro" id="IPR010388">
    <property type="entry name" value="Anaerobic_Co-chelatase"/>
</dbReference>
<dbReference type="CDD" id="cd03413">
    <property type="entry name" value="CbiK_C"/>
    <property type="match status" value="1"/>
</dbReference>
<dbReference type="GO" id="GO:0016852">
    <property type="term" value="F:sirohydrochlorin cobaltochelatase activity"/>
    <property type="evidence" value="ECO:0007669"/>
    <property type="project" value="InterPro"/>
</dbReference>
<evidence type="ECO:0000256" key="1">
    <source>
        <dbReference type="PIRSR" id="PIRSR033579-1"/>
    </source>
</evidence>
<sequence>MKKGIVVVSFGTTYEETRKLCIESIEDRVRELYKGFFVSRAFTSQMVINKLKNRDNYHVDNPKEALEKMKANGVKEIYIQPLHIILGHEYEKLLRQVEEFLKNNKDYSIKIGKPLLYNDEDYKKVVEGLSLSDIKAKEGIVFMGHGTDHEKDISYDKLEKAFREKGYENVYIATVEGRVTLEDIIPKLKDRGIQKVVLKPLMLVAGDHAINDMASDEGISWKIILEREGFNVKPILKGLGQLEKIQDIYLEHLEKIMD</sequence>
<keyword evidence="5" id="KW-1185">Reference proteome</keyword>